<organism evidence="1 2">
    <name type="scientific">Marvinbryantia formatexigens DSM 14469</name>
    <dbReference type="NCBI Taxonomy" id="478749"/>
    <lineage>
        <taxon>Bacteria</taxon>
        <taxon>Bacillati</taxon>
        <taxon>Bacillota</taxon>
        <taxon>Clostridia</taxon>
        <taxon>Lachnospirales</taxon>
        <taxon>Lachnospiraceae</taxon>
        <taxon>Marvinbryantia</taxon>
    </lineage>
</organism>
<protein>
    <submittedName>
        <fullName evidence="1">Uncharacterized protein</fullName>
    </submittedName>
</protein>
<dbReference type="Proteomes" id="UP000005561">
    <property type="component" value="Unassembled WGS sequence"/>
</dbReference>
<evidence type="ECO:0000313" key="2">
    <source>
        <dbReference type="Proteomes" id="UP000005561"/>
    </source>
</evidence>
<keyword evidence="2" id="KW-1185">Reference proteome</keyword>
<dbReference type="AlphaFoldDB" id="C6LD27"/>
<evidence type="ECO:0000313" key="1">
    <source>
        <dbReference type="EMBL" id="EET61510.1"/>
    </source>
</evidence>
<name>C6LD27_9FIRM</name>
<reference evidence="1" key="1">
    <citation type="submission" date="2009-07" db="EMBL/GenBank/DDBJ databases">
        <authorList>
            <person name="Weinstock G."/>
            <person name="Sodergren E."/>
            <person name="Clifton S."/>
            <person name="Fulton L."/>
            <person name="Fulton B."/>
            <person name="Courtney L."/>
            <person name="Fronick C."/>
            <person name="Harrison M."/>
            <person name="Strong C."/>
            <person name="Farmer C."/>
            <person name="Delahaunty K."/>
            <person name="Markovic C."/>
            <person name="Hall O."/>
            <person name="Minx P."/>
            <person name="Tomlinson C."/>
            <person name="Mitreva M."/>
            <person name="Nelson J."/>
            <person name="Hou S."/>
            <person name="Wollam A."/>
            <person name="Pepin K.H."/>
            <person name="Johnson M."/>
            <person name="Bhonagiri V."/>
            <person name="Nash W.E."/>
            <person name="Warren W."/>
            <person name="Chinwalla A."/>
            <person name="Mardis E.R."/>
            <person name="Wilson R.K."/>
        </authorList>
    </citation>
    <scope>NUCLEOTIDE SEQUENCE [LARGE SCALE GENOMIC DNA]</scope>
    <source>
        <strain evidence="1">DSM 14469</strain>
    </source>
</reference>
<dbReference type="EMBL" id="ACCL02000006">
    <property type="protein sequence ID" value="EET61510.1"/>
    <property type="molecule type" value="Genomic_DNA"/>
</dbReference>
<proteinExistence type="predicted"/>
<comment type="caution">
    <text evidence="1">The sequence shown here is derived from an EMBL/GenBank/DDBJ whole genome shotgun (WGS) entry which is preliminary data.</text>
</comment>
<gene>
    <name evidence="1" type="ORF">BRYFOR_06685</name>
</gene>
<sequence>MCKGIRLSCADRRAKESGCHALTGVQWNPAVMRRPASKGIRLSYVRRRR</sequence>
<accession>C6LD27</accession>